<name>A0A1H4EKB8_9SPHI</name>
<dbReference type="AlphaFoldDB" id="A0A1H4EKB8"/>
<evidence type="ECO:0000256" key="1">
    <source>
        <dbReference type="ARBA" id="ARBA00022729"/>
    </source>
</evidence>
<accession>A0A1H4EKB8</accession>
<dbReference type="EMBL" id="FNRA01000006">
    <property type="protein sequence ID" value="SEA85491.1"/>
    <property type="molecule type" value="Genomic_DNA"/>
</dbReference>
<dbReference type="CDD" id="cd12797">
    <property type="entry name" value="M23_peptidase"/>
    <property type="match status" value="1"/>
</dbReference>
<keyword evidence="5" id="KW-0378">Hydrolase</keyword>
<dbReference type="Pfam" id="PF01551">
    <property type="entry name" value="Peptidase_M23"/>
    <property type="match status" value="1"/>
</dbReference>
<gene>
    <name evidence="5" type="ORF">SAMN05443550_10623</name>
</gene>
<dbReference type="Gene3D" id="6.10.250.3150">
    <property type="match status" value="1"/>
</dbReference>
<feature type="domain" description="M23ase beta-sheet core" evidence="4">
    <location>
        <begin position="322"/>
        <end position="411"/>
    </location>
</feature>
<dbReference type="Gene3D" id="2.70.70.10">
    <property type="entry name" value="Glucose Permease (Domain IIA)"/>
    <property type="match status" value="1"/>
</dbReference>
<evidence type="ECO:0000256" key="2">
    <source>
        <dbReference type="SAM" id="Coils"/>
    </source>
</evidence>
<keyword evidence="2" id="KW-0175">Coiled coil</keyword>
<keyword evidence="6" id="KW-1185">Reference proteome</keyword>
<organism evidence="5 6">
    <name type="scientific">Pedobacter hartonius</name>
    <dbReference type="NCBI Taxonomy" id="425514"/>
    <lineage>
        <taxon>Bacteria</taxon>
        <taxon>Pseudomonadati</taxon>
        <taxon>Bacteroidota</taxon>
        <taxon>Sphingobacteriia</taxon>
        <taxon>Sphingobacteriales</taxon>
        <taxon>Sphingobacteriaceae</taxon>
        <taxon>Pedobacter</taxon>
    </lineage>
</organism>
<feature type="chain" id="PRO_5011621989" evidence="3">
    <location>
        <begin position="22"/>
        <end position="417"/>
    </location>
</feature>
<evidence type="ECO:0000313" key="5">
    <source>
        <dbReference type="EMBL" id="SEA85491.1"/>
    </source>
</evidence>
<protein>
    <submittedName>
        <fullName evidence="5">Septal ring factor EnvC, activator of murein hydrolases AmiA and AmiB</fullName>
    </submittedName>
</protein>
<dbReference type="PANTHER" id="PTHR21666:SF289">
    <property type="entry name" value="L-ALA--D-GLU ENDOPEPTIDASE"/>
    <property type="match status" value="1"/>
</dbReference>
<dbReference type="STRING" id="425514.SAMN05443550_10623"/>
<dbReference type="InterPro" id="IPR050570">
    <property type="entry name" value="Cell_wall_metabolism_enzyme"/>
</dbReference>
<dbReference type="InterPro" id="IPR016047">
    <property type="entry name" value="M23ase_b-sheet_dom"/>
</dbReference>
<dbReference type="PANTHER" id="PTHR21666">
    <property type="entry name" value="PEPTIDASE-RELATED"/>
    <property type="match status" value="1"/>
</dbReference>
<sequence length="417" mass="47039">MKLHKLFLFLLFVAFASTAVAQSSSQLKRKKEAIQREIELLQRNLDKASQSKKLTLSEIRALSAKINLMQNKITVINSEIKNLDSEIHENTNTVHSLQGQLAQLKKEYAGMIRFAQRNRNSYDKMMFIFAARDFNQAYKRIKYLQQFGQYRKKQADYIQGTEKNLNYKIVILDKSLKAKSSLLREQESEQDKLARNKKEQANVLNQVSRQEKELGRDIAKRRKQQAAVDRAIRDAITREIAIARKKAEDEARAAAAKARAENKAAPVERAKTNSNYLTATPEAARLSAGFENNRGRLPWPVGQGSITENFGRHTEGEASYTNDGVNILTSDGAAVRAVFGGEVLFVRMIQGIYVVAIRHGDYFTIYQNLKSSSVAKGDKVETRQTIGSVATTSDGPLLHFEIMRGQAKLNPEAWIAK</sequence>
<dbReference type="RefSeq" id="WP_090556938.1">
    <property type="nucleotide sequence ID" value="NZ_FNRA01000006.1"/>
</dbReference>
<dbReference type="GO" id="GO:0004222">
    <property type="term" value="F:metalloendopeptidase activity"/>
    <property type="evidence" value="ECO:0007669"/>
    <property type="project" value="TreeGrafter"/>
</dbReference>
<reference evidence="5 6" key="1">
    <citation type="submission" date="2016-10" db="EMBL/GenBank/DDBJ databases">
        <authorList>
            <person name="de Groot N.N."/>
        </authorList>
    </citation>
    <scope>NUCLEOTIDE SEQUENCE [LARGE SCALE GENOMIC DNA]</scope>
    <source>
        <strain evidence="5 6">DSM 19033</strain>
    </source>
</reference>
<dbReference type="Proteomes" id="UP000198850">
    <property type="component" value="Unassembled WGS sequence"/>
</dbReference>
<dbReference type="OrthoDB" id="9815884at2"/>
<dbReference type="SUPFAM" id="SSF51261">
    <property type="entry name" value="Duplicated hybrid motif"/>
    <property type="match status" value="1"/>
</dbReference>
<evidence type="ECO:0000259" key="4">
    <source>
        <dbReference type="Pfam" id="PF01551"/>
    </source>
</evidence>
<evidence type="ECO:0000313" key="6">
    <source>
        <dbReference type="Proteomes" id="UP000198850"/>
    </source>
</evidence>
<proteinExistence type="predicted"/>
<dbReference type="InterPro" id="IPR011055">
    <property type="entry name" value="Dup_hybrid_motif"/>
</dbReference>
<evidence type="ECO:0000256" key="3">
    <source>
        <dbReference type="SAM" id="SignalP"/>
    </source>
</evidence>
<feature type="coiled-coil region" evidence="2">
    <location>
        <begin position="24"/>
        <end position="107"/>
    </location>
</feature>
<feature type="signal peptide" evidence="3">
    <location>
        <begin position="1"/>
        <end position="21"/>
    </location>
</feature>
<keyword evidence="1 3" id="KW-0732">Signal</keyword>